<evidence type="ECO:0000256" key="1">
    <source>
        <dbReference type="SAM" id="MobiDB-lite"/>
    </source>
</evidence>
<proteinExistence type="predicted"/>
<keyword evidence="3" id="KW-1185">Reference proteome</keyword>
<organism evidence="2 3">
    <name type="scientific">Heterodera schachtii</name>
    <name type="common">Sugarbeet cyst nematode worm</name>
    <name type="synonym">Tylenchus schachtii</name>
    <dbReference type="NCBI Taxonomy" id="97005"/>
    <lineage>
        <taxon>Eukaryota</taxon>
        <taxon>Metazoa</taxon>
        <taxon>Ecdysozoa</taxon>
        <taxon>Nematoda</taxon>
        <taxon>Chromadorea</taxon>
        <taxon>Rhabditida</taxon>
        <taxon>Tylenchina</taxon>
        <taxon>Tylenchomorpha</taxon>
        <taxon>Tylenchoidea</taxon>
        <taxon>Heteroderidae</taxon>
        <taxon>Heteroderinae</taxon>
        <taxon>Heterodera</taxon>
    </lineage>
</organism>
<accession>A0ABD2KAT8</accession>
<name>A0ABD2KAT8_HETSC</name>
<reference evidence="2 3" key="1">
    <citation type="submission" date="2024-10" db="EMBL/GenBank/DDBJ databases">
        <authorList>
            <person name="Kim D."/>
        </authorList>
    </citation>
    <scope>NUCLEOTIDE SEQUENCE [LARGE SCALE GENOMIC DNA]</scope>
    <source>
        <strain evidence="2">Taebaek</strain>
    </source>
</reference>
<protein>
    <submittedName>
        <fullName evidence="2">Uncharacterized protein</fullName>
    </submittedName>
</protein>
<gene>
    <name evidence="2" type="ORF">niasHS_003109</name>
</gene>
<dbReference type="AlphaFoldDB" id="A0ABD2KAT8"/>
<evidence type="ECO:0000313" key="3">
    <source>
        <dbReference type="Proteomes" id="UP001620645"/>
    </source>
</evidence>
<comment type="caution">
    <text evidence="2">The sequence shown here is derived from an EMBL/GenBank/DDBJ whole genome shotgun (WGS) entry which is preliminary data.</text>
</comment>
<dbReference type="EMBL" id="JBICCN010000039">
    <property type="protein sequence ID" value="KAL3099654.1"/>
    <property type="molecule type" value="Genomic_DNA"/>
</dbReference>
<evidence type="ECO:0000313" key="2">
    <source>
        <dbReference type="EMBL" id="KAL3099654.1"/>
    </source>
</evidence>
<feature type="region of interest" description="Disordered" evidence="1">
    <location>
        <begin position="70"/>
        <end position="91"/>
    </location>
</feature>
<sequence length="91" mass="10026">MFFSQIGTNPNRPLTGDFFLFSSWHFSSFWHFSSSIVGAVAVESAVVRLGTTHPAGLFLALKPPLITPESSIPMPTQREKVNKFPSQSVES</sequence>
<dbReference type="Proteomes" id="UP001620645">
    <property type="component" value="Unassembled WGS sequence"/>
</dbReference>